<sequence length="447" mass="50213">MRLLVSPPPSPGELLSSYALRLALANRLRPVRFMRVLGLPTFWERDADVHLTPEEIAVLAAATGYPLERLLECSLMPMLERLLEQPRTDVTPRYVVRIGRDRGVRGHPLCVACVRETGVMLREWRLTTSVVCERHRVPLIDACPGCGTLLHHAAEHRTYGNRLRLMVHRPDVCPGCRAALPEPAPLSADLLGFAGLVQSLMRQATRVGWVAWSGLRLTGHEFDALLESVLRLHYPGKVVSGRANWRPETATLRERFGVVVAGGQDMAGGLLALLRRWRRRRVVPTRVFRAGGKLPGWFRDLLMLTLSPETQGLPGGSPGSLTFRFTEGQWQVVAPVVPPERQTRRGEKPVREILEAWFTRSLRGTRQQDWVGEVSYPTMFRHLNRLMAGGVLDAVVERMLGGLPECRFVLTAPETVGGLTRLRSRHAEHLWTLMAEEALARLDVERE</sequence>
<evidence type="ECO:0000313" key="2">
    <source>
        <dbReference type="EMBL" id="MBB5232961.1"/>
    </source>
</evidence>
<gene>
    <name evidence="2" type="ORF">HNQ09_000378</name>
</gene>
<proteinExistence type="predicted"/>
<dbReference type="AlphaFoldDB" id="A0A7W8GCC5"/>
<accession>A0A7W8GCC5</accession>
<evidence type="ECO:0000259" key="1">
    <source>
        <dbReference type="Pfam" id="PF06527"/>
    </source>
</evidence>
<dbReference type="RefSeq" id="WP_184024621.1">
    <property type="nucleotide sequence ID" value="NZ_JACHFN010000001.1"/>
</dbReference>
<organism evidence="2 3">
    <name type="scientific">Deinococcus budaensis</name>
    <dbReference type="NCBI Taxonomy" id="1665626"/>
    <lineage>
        <taxon>Bacteria</taxon>
        <taxon>Thermotogati</taxon>
        <taxon>Deinococcota</taxon>
        <taxon>Deinococci</taxon>
        <taxon>Deinococcales</taxon>
        <taxon>Deinococcaceae</taxon>
        <taxon>Deinococcus</taxon>
    </lineage>
</organism>
<protein>
    <recommendedName>
        <fullName evidence="1">TniQ domain-containing protein</fullName>
    </recommendedName>
</protein>
<keyword evidence="3" id="KW-1185">Reference proteome</keyword>
<evidence type="ECO:0000313" key="3">
    <source>
        <dbReference type="Proteomes" id="UP000525389"/>
    </source>
</evidence>
<comment type="caution">
    <text evidence="2">The sequence shown here is derived from an EMBL/GenBank/DDBJ whole genome shotgun (WGS) entry which is preliminary data.</text>
</comment>
<reference evidence="2 3" key="1">
    <citation type="submission" date="2020-08" db="EMBL/GenBank/DDBJ databases">
        <title>Genomic Encyclopedia of Type Strains, Phase IV (KMG-IV): sequencing the most valuable type-strain genomes for metagenomic binning, comparative biology and taxonomic classification.</title>
        <authorList>
            <person name="Goeker M."/>
        </authorList>
    </citation>
    <scope>NUCLEOTIDE SEQUENCE [LARGE SCALE GENOMIC DNA]</scope>
    <source>
        <strain evidence="2 3">DSM 101791</strain>
    </source>
</reference>
<dbReference type="InterPro" id="IPR009492">
    <property type="entry name" value="TniQ"/>
</dbReference>
<dbReference type="EMBL" id="JACHFN010000001">
    <property type="protein sequence ID" value="MBB5232961.1"/>
    <property type="molecule type" value="Genomic_DNA"/>
</dbReference>
<name>A0A7W8GCC5_9DEIO</name>
<dbReference type="Proteomes" id="UP000525389">
    <property type="component" value="Unassembled WGS sequence"/>
</dbReference>
<dbReference type="Pfam" id="PF06527">
    <property type="entry name" value="TniQ"/>
    <property type="match status" value="1"/>
</dbReference>
<feature type="domain" description="TniQ" evidence="1">
    <location>
        <begin position="6"/>
        <end position="139"/>
    </location>
</feature>